<sequence length="119" mass="13005">MLLWIGLALELRLASLQGNDNRRWFPYGGGHNPMLVGGRLCHWIDCSLLLLEAGLAAKVITCWGCPGLATGTLLAVLLDVGLTARAFAEAVPSCSACGGFSLLRLERLLIRWLERLFIR</sequence>
<keyword evidence="3" id="KW-1185">Reference proteome</keyword>
<feature type="signal peptide" evidence="1">
    <location>
        <begin position="1"/>
        <end position="18"/>
    </location>
</feature>
<dbReference type="Proteomes" id="UP000233551">
    <property type="component" value="Unassembled WGS sequence"/>
</dbReference>
<evidence type="ECO:0000256" key="1">
    <source>
        <dbReference type="SAM" id="SignalP"/>
    </source>
</evidence>
<reference evidence="2 3" key="1">
    <citation type="submission" date="2017-11" db="EMBL/GenBank/DDBJ databases">
        <title>De-novo sequencing of pomegranate (Punica granatum L.) genome.</title>
        <authorList>
            <person name="Akparov Z."/>
            <person name="Amiraslanov A."/>
            <person name="Hajiyeva S."/>
            <person name="Abbasov M."/>
            <person name="Kaur K."/>
            <person name="Hamwieh A."/>
            <person name="Solovyev V."/>
            <person name="Salamov A."/>
            <person name="Braich B."/>
            <person name="Kosarev P."/>
            <person name="Mahmoud A."/>
            <person name="Hajiyev E."/>
            <person name="Babayeva S."/>
            <person name="Izzatullayeva V."/>
            <person name="Mammadov A."/>
            <person name="Mammadov A."/>
            <person name="Sharifova S."/>
            <person name="Ojaghi J."/>
            <person name="Eynullazada K."/>
            <person name="Bayramov B."/>
            <person name="Abdulazimova A."/>
            <person name="Shahmuradov I."/>
        </authorList>
    </citation>
    <scope>NUCLEOTIDE SEQUENCE [LARGE SCALE GENOMIC DNA]</scope>
    <source>
        <strain evidence="3">cv. AG2017</strain>
        <tissue evidence="2">Leaf</tissue>
    </source>
</reference>
<dbReference type="EMBL" id="PGOL01001108">
    <property type="protein sequence ID" value="PKI60798.1"/>
    <property type="molecule type" value="Genomic_DNA"/>
</dbReference>
<protein>
    <recommendedName>
        <fullName evidence="4">Secreted protein</fullName>
    </recommendedName>
</protein>
<proteinExistence type="predicted"/>
<keyword evidence="1" id="KW-0732">Signal</keyword>
<name>A0A2I0JWV6_PUNGR</name>
<organism evidence="2 3">
    <name type="scientific">Punica granatum</name>
    <name type="common">Pomegranate</name>
    <dbReference type="NCBI Taxonomy" id="22663"/>
    <lineage>
        <taxon>Eukaryota</taxon>
        <taxon>Viridiplantae</taxon>
        <taxon>Streptophyta</taxon>
        <taxon>Embryophyta</taxon>
        <taxon>Tracheophyta</taxon>
        <taxon>Spermatophyta</taxon>
        <taxon>Magnoliopsida</taxon>
        <taxon>eudicotyledons</taxon>
        <taxon>Gunneridae</taxon>
        <taxon>Pentapetalae</taxon>
        <taxon>rosids</taxon>
        <taxon>malvids</taxon>
        <taxon>Myrtales</taxon>
        <taxon>Lythraceae</taxon>
        <taxon>Punica</taxon>
    </lineage>
</organism>
<feature type="chain" id="PRO_5014125168" description="Secreted protein" evidence="1">
    <location>
        <begin position="19"/>
        <end position="119"/>
    </location>
</feature>
<accession>A0A2I0JWV6</accession>
<dbReference type="AlphaFoldDB" id="A0A2I0JWV6"/>
<evidence type="ECO:0008006" key="4">
    <source>
        <dbReference type="Google" id="ProtNLM"/>
    </source>
</evidence>
<gene>
    <name evidence="2" type="ORF">CRG98_018787</name>
</gene>
<evidence type="ECO:0000313" key="2">
    <source>
        <dbReference type="EMBL" id="PKI60798.1"/>
    </source>
</evidence>
<comment type="caution">
    <text evidence="2">The sequence shown here is derived from an EMBL/GenBank/DDBJ whole genome shotgun (WGS) entry which is preliminary data.</text>
</comment>
<evidence type="ECO:0000313" key="3">
    <source>
        <dbReference type="Proteomes" id="UP000233551"/>
    </source>
</evidence>